<keyword evidence="1" id="KW-1133">Transmembrane helix</keyword>
<keyword evidence="1" id="KW-0812">Transmembrane</keyword>
<name>A0ABW9RLC4_9BACT</name>
<keyword evidence="4" id="KW-1185">Reference proteome</keyword>
<evidence type="ECO:0000256" key="1">
    <source>
        <dbReference type="SAM" id="Phobius"/>
    </source>
</evidence>
<dbReference type="InterPro" id="IPR052336">
    <property type="entry name" value="MlaD_Phospholipid_Transporter"/>
</dbReference>
<evidence type="ECO:0000313" key="4">
    <source>
        <dbReference type="Proteomes" id="UP000798808"/>
    </source>
</evidence>
<reference evidence="3 4" key="1">
    <citation type="submission" date="2019-02" db="EMBL/GenBank/DDBJ databases">
        <authorList>
            <person name="Goldberg S.R."/>
            <person name="Haltli B.A."/>
            <person name="Correa H."/>
            <person name="Russell K.G."/>
        </authorList>
    </citation>
    <scope>NUCLEOTIDE SEQUENCE [LARGE SCALE GENOMIC DNA]</scope>
    <source>
        <strain evidence="3 4">JCM 16186</strain>
    </source>
</reference>
<dbReference type="PANTHER" id="PTHR33371:SF4">
    <property type="entry name" value="INTERMEMBRANE PHOSPHOLIPID TRANSPORT SYSTEM BINDING PROTEIN MLAD"/>
    <property type="match status" value="1"/>
</dbReference>
<dbReference type="RefSeq" id="WP_155170941.1">
    <property type="nucleotide sequence ID" value="NZ_BAAAFL010000012.1"/>
</dbReference>
<gene>
    <name evidence="3" type="ORF">E1163_08115</name>
</gene>
<keyword evidence="1" id="KW-0472">Membrane</keyword>
<dbReference type="Pfam" id="PF02470">
    <property type="entry name" value="MlaD"/>
    <property type="match status" value="1"/>
</dbReference>
<dbReference type="InterPro" id="IPR003399">
    <property type="entry name" value="Mce/MlaD"/>
</dbReference>
<protein>
    <submittedName>
        <fullName evidence="3">MCE family protein</fullName>
    </submittedName>
</protein>
<dbReference type="EMBL" id="SMLW01000464">
    <property type="protein sequence ID" value="MTI24902.1"/>
    <property type="molecule type" value="Genomic_DNA"/>
</dbReference>
<evidence type="ECO:0000259" key="2">
    <source>
        <dbReference type="Pfam" id="PF02470"/>
    </source>
</evidence>
<organism evidence="3 4">
    <name type="scientific">Fulvivirga kasyanovii</name>
    <dbReference type="NCBI Taxonomy" id="396812"/>
    <lineage>
        <taxon>Bacteria</taxon>
        <taxon>Pseudomonadati</taxon>
        <taxon>Bacteroidota</taxon>
        <taxon>Cytophagia</taxon>
        <taxon>Cytophagales</taxon>
        <taxon>Fulvivirgaceae</taxon>
        <taxon>Fulvivirga</taxon>
    </lineage>
</organism>
<sequence length="323" mass="35457">MKTKPIDNAKLGLFVLAGLMFLIFSLYMIGRNRNLFGSTFTIQASFQNVNGLTPGNNVRFSGIDVGTVREIIIESDTTILVTMVIDKKARQYIKKNSVASVGTDGLMGNQLININSVREKADPVEEGDKIYSEQPIETDAMLRTLNTTNDNIAIITGDLRKITRKINNSNSLWQLLSDTLIAKDLKQAAVNIRLAGKNASYAAHEVADLAKSIKQGQGLAGTLITDTALVSNLKGSLADIHQASEETAKAANDLGELLQGLKDGEGTAGALLSDTIVLHKLNQSLENIEEGTARFNENMEAMKHNFLFRRYFKKQEKLKKKEN</sequence>
<proteinExistence type="predicted"/>
<comment type="caution">
    <text evidence="3">The sequence shown here is derived from an EMBL/GenBank/DDBJ whole genome shotgun (WGS) entry which is preliminary data.</text>
</comment>
<dbReference type="Proteomes" id="UP000798808">
    <property type="component" value="Unassembled WGS sequence"/>
</dbReference>
<accession>A0ABW9RLC4</accession>
<feature type="domain" description="Mce/MlaD" evidence="2">
    <location>
        <begin position="40"/>
        <end position="115"/>
    </location>
</feature>
<evidence type="ECO:0000313" key="3">
    <source>
        <dbReference type="EMBL" id="MTI24902.1"/>
    </source>
</evidence>
<dbReference type="PANTHER" id="PTHR33371">
    <property type="entry name" value="INTERMEMBRANE PHOSPHOLIPID TRANSPORT SYSTEM BINDING PROTEIN MLAD-RELATED"/>
    <property type="match status" value="1"/>
</dbReference>
<feature type="transmembrane region" description="Helical" evidence="1">
    <location>
        <begin position="12"/>
        <end position="30"/>
    </location>
</feature>